<evidence type="ECO:0000313" key="2">
    <source>
        <dbReference type="EMBL" id="KUM48740.1"/>
    </source>
</evidence>
<comment type="caution">
    <text evidence="1">The sequence shown here is derived from an EMBL/GenBank/DDBJ whole genome shotgun (WGS) entry which is preliminary data.</text>
</comment>
<dbReference type="AlphaFoldDB" id="A0A101LVQ5"/>
<gene>
    <name evidence="1" type="ORF">ABT39_MTgene1730</name>
    <name evidence="2" type="ORF">ABT39_MTgene4755</name>
</gene>
<protein>
    <submittedName>
        <fullName evidence="1">Uncharacterized protein</fullName>
    </submittedName>
</protein>
<geneLocation type="mitochondrion" evidence="1"/>
<sequence length="178" mass="20601">MLIFCLTNHGKIWESLNLYILQYSCGWQTNTAFFQPDNELENVEVNLVGVNTYADFEVISILGDRDPYPALLGIDWAYDNYGIIDLKKETMTFEYEGTRVIQPLDPYKGLWYTKPANDNMEMESLENIYHLTIGKWSYYINPIDIIQHVLPKGVIDGLYISLALVQIEWLHHPSAFGL</sequence>
<proteinExistence type="predicted"/>
<evidence type="ECO:0000313" key="1">
    <source>
        <dbReference type="EMBL" id="KUM46224.1"/>
    </source>
</evidence>
<dbReference type="EMBL" id="LKAM01000005">
    <property type="protein sequence ID" value="KUM48740.1"/>
    <property type="molecule type" value="Genomic_DNA"/>
</dbReference>
<organism evidence="1">
    <name type="scientific">Picea glauca</name>
    <name type="common">White spruce</name>
    <name type="synonym">Pinus glauca</name>
    <dbReference type="NCBI Taxonomy" id="3330"/>
    <lineage>
        <taxon>Eukaryota</taxon>
        <taxon>Viridiplantae</taxon>
        <taxon>Streptophyta</taxon>
        <taxon>Embryophyta</taxon>
        <taxon>Tracheophyta</taxon>
        <taxon>Spermatophyta</taxon>
        <taxon>Pinopsida</taxon>
        <taxon>Pinidae</taxon>
        <taxon>Conifers I</taxon>
        <taxon>Pinales</taxon>
        <taxon>Pinaceae</taxon>
        <taxon>Picea</taxon>
    </lineage>
</organism>
<keyword evidence="1" id="KW-0496">Mitochondrion</keyword>
<name>A0A101LVQ5_PICGL</name>
<reference evidence="1" key="1">
    <citation type="journal article" date="2015" name="Genome Biol. Evol.">
        <title>Organellar Genomes of White Spruce (Picea glauca): Assembly and Annotation.</title>
        <authorList>
            <person name="Jackman S.D."/>
            <person name="Warren R.L."/>
            <person name="Gibb E.A."/>
            <person name="Vandervalk B.P."/>
            <person name="Mohamadi H."/>
            <person name="Chu J."/>
            <person name="Raymond A."/>
            <person name="Pleasance S."/>
            <person name="Coope R."/>
            <person name="Wildung M.R."/>
            <person name="Ritland C.E."/>
            <person name="Bousquet J."/>
            <person name="Jones S.J."/>
            <person name="Bohlmann J."/>
            <person name="Birol I."/>
        </authorList>
    </citation>
    <scope>NUCLEOTIDE SEQUENCE [LARGE SCALE GENOMIC DNA]</scope>
    <source>
        <tissue evidence="1">Flushing bud</tissue>
    </source>
</reference>
<accession>A0A101LVQ5</accession>
<dbReference type="EMBL" id="LKAM01000012">
    <property type="protein sequence ID" value="KUM46224.1"/>
    <property type="molecule type" value="Genomic_DNA"/>
</dbReference>